<evidence type="ECO:0000313" key="3">
    <source>
        <dbReference type="Proteomes" id="UP000479710"/>
    </source>
</evidence>
<keyword evidence="1" id="KW-1133">Transmembrane helix</keyword>
<dbReference type="AlphaFoldDB" id="A0A6G1DCN6"/>
<accession>A0A6G1DCN6</accession>
<comment type="caution">
    <text evidence="2">The sequence shown here is derived from an EMBL/GenBank/DDBJ whole genome shotgun (WGS) entry which is preliminary data.</text>
</comment>
<dbReference type="EMBL" id="SPHZ02000007">
    <property type="protein sequence ID" value="KAF0909483.1"/>
    <property type="molecule type" value="Genomic_DNA"/>
</dbReference>
<name>A0A6G1DCN6_9ORYZ</name>
<keyword evidence="1" id="KW-0472">Membrane</keyword>
<keyword evidence="1" id="KW-0812">Transmembrane</keyword>
<protein>
    <submittedName>
        <fullName evidence="2">Uncharacterized protein</fullName>
    </submittedName>
</protein>
<dbReference type="Proteomes" id="UP000479710">
    <property type="component" value="Unassembled WGS sequence"/>
</dbReference>
<evidence type="ECO:0000313" key="2">
    <source>
        <dbReference type="EMBL" id="KAF0909483.1"/>
    </source>
</evidence>
<evidence type="ECO:0000256" key="1">
    <source>
        <dbReference type="SAM" id="Phobius"/>
    </source>
</evidence>
<proteinExistence type="predicted"/>
<organism evidence="2 3">
    <name type="scientific">Oryza meyeriana var. granulata</name>
    <dbReference type="NCBI Taxonomy" id="110450"/>
    <lineage>
        <taxon>Eukaryota</taxon>
        <taxon>Viridiplantae</taxon>
        <taxon>Streptophyta</taxon>
        <taxon>Embryophyta</taxon>
        <taxon>Tracheophyta</taxon>
        <taxon>Spermatophyta</taxon>
        <taxon>Magnoliopsida</taxon>
        <taxon>Liliopsida</taxon>
        <taxon>Poales</taxon>
        <taxon>Poaceae</taxon>
        <taxon>BOP clade</taxon>
        <taxon>Oryzoideae</taxon>
        <taxon>Oryzeae</taxon>
        <taxon>Oryzinae</taxon>
        <taxon>Oryza</taxon>
        <taxon>Oryza meyeriana</taxon>
    </lineage>
</organism>
<keyword evidence="3" id="KW-1185">Reference proteome</keyword>
<sequence>MKIIAKAKVRARCCWWFNFYIAKLTLVDFEMDFHVATFGKANMGNIAKYMSLAAVLSIPVNFIFIGFDGKGGHTFHFKEAAFDYEKATISHLHEEILNVESDLDALKAN</sequence>
<feature type="transmembrane region" description="Helical" evidence="1">
    <location>
        <begin position="49"/>
        <end position="67"/>
    </location>
</feature>
<reference evidence="2 3" key="1">
    <citation type="submission" date="2019-11" db="EMBL/GenBank/DDBJ databases">
        <title>Whole genome sequence of Oryza granulata.</title>
        <authorList>
            <person name="Li W."/>
        </authorList>
    </citation>
    <scope>NUCLEOTIDE SEQUENCE [LARGE SCALE GENOMIC DNA]</scope>
    <source>
        <strain evidence="3">cv. Menghai</strain>
        <tissue evidence="2">Leaf</tissue>
    </source>
</reference>
<gene>
    <name evidence="2" type="ORF">E2562_036607</name>
</gene>